<comment type="caution">
    <text evidence="3">The sequence shown here is derived from an EMBL/GenBank/DDBJ whole genome shotgun (WGS) entry which is preliminary data.</text>
</comment>
<dbReference type="PANTHER" id="PTHR38248:SF2">
    <property type="entry name" value="FUNK1 11"/>
    <property type="match status" value="1"/>
</dbReference>
<accession>A0ABR4BJ46</accession>
<organism evidence="3 4">
    <name type="scientific">Lepraria finkii</name>
    <dbReference type="NCBI Taxonomy" id="1340010"/>
    <lineage>
        <taxon>Eukaryota</taxon>
        <taxon>Fungi</taxon>
        <taxon>Dikarya</taxon>
        <taxon>Ascomycota</taxon>
        <taxon>Pezizomycotina</taxon>
        <taxon>Lecanoromycetes</taxon>
        <taxon>OSLEUM clade</taxon>
        <taxon>Lecanoromycetidae</taxon>
        <taxon>Lecanorales</taxon>
        <taxon>Lecanorineae</taxon>
        <taxon>Stereocaulaceae</taxon>
        <taxon>Lepraria</taxon>
    </lineage>
</organism>
<keyword evidence="4" id="KW-1185">Reference proteome</keyword>
<dbReference type="InterPro" id="IPR040976">
    <property type="entry name" value="Pkinase_fungal"/>
</dbReference>
<evidence type="ECO:0000256" key="1">
    <source>
        <dbReference type="SAM" id="MobiDB-lite"/>
    </source>
</evidence>
<evidence type="ECO:0000259" key="2">
    <source>
        <dbReference type="Pfam" id="PF17667"/>
    </source>
</evidence>
<dbReference type="Proteomes" id="UP001590951">
    <property type="component" value="Unassembled WGS sequence"/>
</dbReference>
<evidence type="ECO:0000313" key="4">
    <source>
        <dbReference type="Proteomes" id="UP001590951"/>
    </source>
</evidence>
<reference evidence="3 4" key="1">
    <citation type="submission" date="2024-09" db="EMBL/GenBank/DDBJ databases">
        <title>Rethinking Asexuality: The Enigmatic Case of Functional Sexual Genes in Lepraria (Stereocaulaceae).</title>
        <authorList>
            <person name="Doellman M."/>
            <person name="Sun Y."/>
            <person name="Barcenas-Pena A."/>
            <person name="Lumbsch H.T."/>
            <person name="Grewe F."/>
        </authorList>
    </citation>
    <scope>NUCLEOTIDE SEQUENCE [LARGE SCALE GENOMIC DNA]</scope>
    <source>
        <strain evidence="3 4">Grewe 0041</strain>
    </source>
</reference>
<dbReference type="PANTHER" id="PTHR38248">
    <property type="entry name" value="FUNK1 6"/>
    <property type="match status" value="1"/>
</dbReference>
<evidence type="ECO:0000313" key="3">
    <source>
        <dbReference type="EMBL" id="KAL2057847.1"/>
    </source>
</evidence>
<protein>
    <recommendedName>
        <fullName evidence="2">Fungal-type protein kinase domain-containing protein</fullName>
    </recommendedName>
</protein>
<dbReference type="Pfam" id="PF17667">
    <property type="entry name" value="Pkinase_fungal"/>
    <property type="match status" value="1"/>
</dbReference>
<dbReference type="EMBL" id="JBHFEH010000003">
    <property type="protein sequence ID" value="KAL2057847.1"/>
    <property type="molecule type" value="Genomic_DNA"/>
</dbReference>
<proteinExistence type="predicted"/>
<feature type="domain" description="Fungal-type protein kinase" evidence="2">
    <location>
        <begin position="22"/>
        <end position="142"/>
    </location>
</feature>
<feature type="region of interest" description="Disordered" evidence="1">
    <location>
        <begin position="20"/>
        <end position="60"/>
    </location>
</feature>
<sequence>MREGPTFMKPHAFRNTTLNLGIDRESSKKRKSVDARGSQSKRSRSYSQSHGKAKQERGVASTVEYSQTSLYTHDESSFDNRIFRCLVISPAGRATRNFRSITELLEALRDAIKAHRSLYTAEKILHRDGSENNIIITDPKRSVASGAAYAIRQGQWSLWQLKCCAVFLTPIGMT</sequence>
<name>A0ABR4BJ46_9LECA</name>
<gene>
    <name evidence="3" type="ORF">ABVK25_001464</name>
</gene>